<evidence type="ECO:0000256" key="1">
    <source>
        <dbReference type="SAM" id="MobiDB-lite"/>
    </source>
</evidence>
<proteinExistence type="predicted"/>
<dbReference type="InterPro" id="IPR036513">
    <property type="entry name" value="STAS_dom_sf"/>
</dbReference>
<dbReference type="Gene3D" id="3.30.750.24">
    <property type="entry name" value="STAS domain"/>
    <property type="match status" value="1"/>
</dbReference>
<organism evidence="3 4">
    <name type="scientific">Rhizoclosmatium globosum</name>
    <dbReference type="NCBI Taxonomy" id="329046"/>
    <lineage>
        <taxon>Eukaryota</taxon>
        <taxon>Fungi</taxon>
        <taxon>Fungi incertae sedis</taxon>
        <taxon>Chytridiomycota</taxon>
        <taxon>Chytridiomycota incertae sedis</taxon>
        <taxon>Chytridiomycetes</taxon>
        <taxon>Chytridiales</taxon>
        <taxon>Chytriomycetaceae</taxon>
        <taxon>Rhizoclosmatium</taxon>
    </lineage>
</organism>
<dbReference type="Proteomes" id="UP000193642">
    <property type="component" value="Unassembled WGS sequence"/>
</dbReference>
<feature type="compositionally biased region" description="Low complexity" evidence="1">
    <location>
        <begin position="107"/>
        <end position="120"/>
    </location>
</feature>
<feature type="domain" description="STAS" evidence="2">
    <location>
        <begin position="1"/>
        <end position="97"/>
    </location>
</feature>
<protein>
    <recommendedName>
        <fullName evidence="2">STAS domain-containing protein</fullName>
    </recommendedName>
</protein>
<accession>A0A1Y2AZW8</accession>
<evidence type="ECO:0000259" key="2">
    <source>
        <dbReference type="PROSITE" id="PS50801"/>
    </source>
</evidence>
<sequence length="351" mass="37550">MSFHPATGLYVYTPTLPLKYPEAHVFLETISVAISTEPQSSQCLTALILNLEHVEYVDATGLQTLLATKDFLFKFTNRHIPIHFVSIKSQHMNRLIRVATYNPAADSATTPPSSNLTPPTEYISEGAYSPPPVMRRSRSSSIVRKPSLRNSGSSAEMSVDEQAVPPSPKLRRIPSRPSNPHLVPTEAGLGITTVPLRSRQYSNPRRPSIPSSSTLIHERKGSVESQSDSPASDSTKRTTPPPAPTLTRSASISSFLNKMRVKASEALGLSAASGQDDNPLKGSLADANELTKPVLKRSGSNSSFAAVDFSGGASAVDSEAMSHFPSGFAKGLKYFHASLEEAIVAATAGVP</sequence>
<gene>
    <name evidence="3" type="ORF">BCR33DRAFT_725249</name>
</gene>
<dbReference type="Pfam" id="PF01740">
    <property type="entry name" value="STAS"/>
    <property type="match status" value="1"/>
</dbReference>
<feature type="region of interest" description="Disordered" evidence="1">
    <location>
        <begin position="104"/>
        <end position="250"/>
    </location>
</feature>
<name>A0A1Y2AZW8_9FUNG</name>
<dbReference type="AlphaFoldDB" id="A0A1Y2AZW8"/>
<keyword evidence="4" id="KW-1185">Reference proteome</keyword>
<comment type="caution">
    <text evidence="3">The sequence shown here is derived from an EMBL/GenBank/DDBJ whole genome shotgun (WGS) entry which is preliminary data.</text>
</comment>
<reference evidence="3 4" key="1">
    <citation type="submission" date="2016-07" db="EMBL/GenBank/DDBJ databases">
        <title>Pervasive Adenine N6-methylation of Active Genes in Fungi.</title>
        <authorList>
            <consortium name="DOE Joint Genome Institute"/>
            <person name="Mondo S.J."/>
            <person name="Dannebaum R.O."/>
            <person name="Kuo R.C."/>
            <person name="Labutti K."/>
            <person name="Haridas S."/>
            <person name="Kuo A."/>
            <person name="Salamov A."/>
            <person name="Ahrendt S.R."/>
            <person name="Lipzen A."/>
            <person name="Sullivan W."/>
            <person name="Andreopoulos W.B."/>
            <person name="Clum A."/>
            <person name="Lindquist E."/>
            <person name="Daum C."/>
            <person name="Ramamoorthy G.K."/>
            <person name="Gryganskyi A."/>
            <person name="Culley D."/>
            <person name="Magnuson J.K."/>
            <person name="James T.Y."/>
            <person name="O'Malley M.A."/>
            <person name="Stajich J.E."/>
            <person name="Spatafora J.W."/>
            <person name="Visel A."/>
            <person name="Grigoriev I.V."/>
        </authorList>
    </citation>
    <scope>NUCLEOTIDE SEQUENCE [LARGE SCALE GENOMIC DNA]</scope>
    <source>
        <strain evidence="3 4">JEL800</strain>
    </source>
</reference>
<feature type="compositionally biased region" description="Polar residues" evidence="1">
    <location>
        <begin position="223"/>
        <end position="233"/>
    </location>
</feature>
<evidence type="ECO:0000313" key="4">
    <source>
        <dbReference type="Proteomes" id="UP000193642"/>
    </source>
</evidence>
<dbReference type="InterPro" id="IPR002645">
    <property type="entry name" value="STAS_dom"/>
</dbReference>
<evidence type="ECO:0000313" key="3">
    <source>
        <dbReference type="EMBL" id="ORY28113.1"/>
    </source>
</evidence>
<feature type="compositionally biased region" description="Low complexity" evidence="1">
    <location>
        <begin position="202"/>
        <end position="213"/>
    </location>
</feature>
<dbReference type="OrthoDB" id="2161065at2759"/>
<dbReference type="PROSITE" id="PS50801">
    <property type="entry name" value="STAS"/>
    <property type="match status" value="1"/>
</dbReference>
<dbReference type="SUPFAM" id="SSF52091">
    <property type="entry name" value="SpoIIaa-like"/>
    <property type="match status" value="1"/>
</dbReference>
<dbReference type="EMBL" id="MCGO01000097">
    <property type="protein sequence ID" value="ORY28113.1"/>
    <property type="molecule type" value="Genomic_DNA"/>
</dbReference>